<dbReference type="EMBL" id="PFFQ01000013">
    <property type="protein sequence ID" value="PIW18315.1"/>
    <property type="molecule type" value="Genomic_DNA"/>
</dbReference>
<dbReference type="Proteomes" id="UP000231019">
    <property type="component" value="Unassembled WGS sequence"/>
</dbReference>
<comment type="caution">
    <text evidence="1">The sequence shown here is derived from an EMBL/GenBank/DDBJ whole genome shotgun (WGS) entry which is preliminary data.</text>
</comment>
<evidence type="ECO:0000313" key="2">
    <source>
        <dbReference type="Proteomes" id="UP000231019"/>
    </source>
</evidence>
<gene>
    <name evidence="1" type="ORF">COW36_05575</name>
</gene>
<accession>A0A2M7G8A4</accession>
<sequence>MIPIGYMAKRVLLRPDWLKTTRVTEIYSVSPCLSPNFADFIPYWQHNGWWFFDSPKIIKDLAQAQAIDLTETTLFYYEAYPLQANTETGVWESFAPEPSFKTELQVPQQKQLRGFDLVSFNCQTSPECSYLSCNQMADQIQVNSFCLLESLESAKNLLKSGAFKNCEPGPCRIFAVYTLPDTFWPG</sequence>
<name>A0A2M7G8A4_9BACT</name>
<proteinExistence type="predicted"/>
<evidence type="ECO:0000313" key="1">
    <source>
        <dbReference type="EMBL" id="PIW18315.1"/>
    </source>
</evidence>
<protein>
    <submittedName>
        <fullName evidence="1">Uncharacterized protein</fullName>
    </submittedName>
</protein>
<dbReference type="AlphaFoldDB" id="A0A2M7G8A4"/>
<organism evidence="1 2">
    <name type="scientific">bacterium (Candidatus Blackallbacteria) CG17_big_fil_post_rev_8_21_14_2_50_48_46</name>
    <dbReference type="NCBI Taxonomy" id="2014261"/>
    <lineage>
        <taxon>Bacteria</taxon>
        <taxon>Candidatus Blackallbacteria</taxon>
    </lineage>
</organism>
<reference evidence="1 2" key="1">
    <citation type="submission" date="2017-09" db="EMBL/GenBank/DDBJ databases">
        <title>Depth-based differentiation of microbial function through sediment-hosted aquifers and enrichment of novel symbionts in the deep terrestrial subsurface.</title>
        <authorList>
            <person name="Probst A.J."/>
            <person name="Ladd B."/>
            <person name="Jarett J.K."/>
            <person name="Geller-Mcgrath D.E."/>
            <person name="Sieber C.M."/>
            <person name="Emerson J.B."/>
            <person name="Anantharaman K."/>
            <person name="Thomas B.C."/>
            <person name="Malmstrom R."/>
            <person name="Stieglmeier M."/>
            <person name="Klingl A."/>
            <person name="Woyke T."/>
            <person name="Ryan C.M."/>
            <person name="Banfield J.F."/>
        </authorList>
    </citation>
    <scope>NUCLEOTIDE SEQUENCE [LARGE SCALE GENOMIC DNA]</scope>
    <source>
        <strain evidence="1">CG17_big_fil_post_rev_8_21_14_2_50_48_46</strain>
    </source>
</reference>